<name>B4J4B3_DROGR</name>
<dbReference type="eggNOG" id="ENOG502STME">
    <property type="taxonomic scope" value="Eukaryota"/>
</dbReference>
<evidence type="ECO:0000313" key="4">
    <source>
        <dbReference type="EMBL" id="EDW01595.1"/>
    </source>
</evidence>
<dbReference type="InParanoid" id="B4J4B3"/>
<keyword evidence="3" id="KW-0732">Signal</keyword>
<dbReference type="Proteomes" id="UP000001070">
    <property type="component" value="Unassembled WGS sequence"/>
</dbReference>
<dbReference type="OMA" id="WCEQRYN"/>
<organism evidence="5">
    <name type="scientific">Drosophila grimshawi</name>
    <name type="common">Hawaiian fruit fly</name>
    <name type="synonym">Idiomyia grimshawi</name>
    <dbReference type="NCBI Taxonomy" id="7222"/>
    <lineage>
        <taxon>Eukaryota</taxon>
        <taxon>Metazoa</taxon>
        <taxon>Ecdysozoa</taxon>
        <taxon>Arthropoda</taxon>
        <taxon>Hexapoda</taxon>
        <taxon>Insecta</taxon>
        <taxon>Pterygota</taxon>
        <taxon>Neoptera</taxon>
        <taxon>Endopterygota</taxon>
        <taxon>Diptera</taxon>
        <taxon>Brachycera</taxon>
        <taxon>Muscomorpha</taxon>
        <taxon>Ephydroidea</taxon>
        <taxon>Drosophilidae</taxon>
        <taxon>Drosophila</taxon>
        <taxon>Hawaiian Drosophila</taxon>
    </lineage>
</organism>
<evidence type="ECO:0000256" key="2">
    <source>
        <dbReference type="SAM" id="MobiDB-lite"/>
    </source>
</evidence>
<evidence type="ECO:0000256" key="3">
    <source>
        <dbReference type="SAM" id="SignalP"/>
    </source>
</evidence>
<keyword evidence="5" id="KW-1185">Reference proteome</keyword>
<feature type="region of interest" description="Disordered" evidence="2">
    <location>
        <begin position="602"/>
        <end position="623"/>
    </location>
</feature>
<evidence type="ECO:0000256" key="1">
    <source>
        <dbReference type="SAM" id="Coils"/>
    </source>
</evidence>
<evidence type="ECO:0000313" key="5">
    <source>
        <dbReference type="Proteomes" id="UP000001070"/>
    </source>
</evidence>
<proteinExistence type="predicted"/>
<feature type="compositionally biased region" description="Low complexity" evidence="2">
    <location>
        <begin position="357"/>
        <end position="366"/>
    </location>
</feature>
<feature type="compositionally biased region" description="Low complexity" evidence="2">
    <location>
        <begin position="250"/>
        <end position="280"/>
    </location>
</feature>
<sequence>MRSLLLLSLLALGTDSHSIGYRNNLLAYAPARGEFPVQSERAQSYVRYLDNSGAERLLAFTYPEPLFGVRSTEQVNPQLRSSSGGSSISKEKQLQSQFASFRDWCEQRYNALRTELDRLRAEGQQPSPSILAQYEPLEEIIKMNAFEPVPGLTPEVQRARDEHLRIWYETRLQALKAGAGLPKTPQLPTIKTQPIANIPEIQPEKPLLNRTKLPAFLTLIAPKPVQETDEVFRAREKHLQLYNEALKKLPQPNRPQAQTQTQPQPQTEPQPQLQPKDPQIQEPLNLLPLPLLPTARPQQQPQDPQSQLPLGQLGEAEAEPQQQPERDTNTKPIVPLPVAFFPISVPNPQPLLPTARPQLQPQDPQSQLPLEQLGEAEAEPQQQPEKDTNTKPIVPLPVAFFPISVPNPQPLLPTARPQLQPQDPQSQLPLEQFGVAEAERQQQPEKDTNTKPIVPLPVPNFPSTIPLIYLPQPTTTIKVNEQQIQQLQKDKLMAEDQLADIEDKIRDEERERDEKRQQEKDRLEELRLAELEAQREEQRILEEQRRLEAERISLQQAELQRCQNERLAEAKRLQAEQLELQQRLQMIGPIQTPADQQIKLIGQQQPQPQFQSQPQPQTITQQQQVQNSFILRIQTPGQTFTDAFVRQPNPFLKNLIQNPQLQEPQAQATLKTIPSSEPAPSDSTSSTTAFSELERARREHFKAHEMALEQLRQSNIMDAKLIP</sequence>
<feature type="region of interest" description="Disordered" evidence="2">
    <location>
        <begin position="345"/>
        <end position="366"/>
    </location>
</feature>
<dbReference type="OrthoDB" id="8052761at2759"/>
<dbReference type="HOGENOM" id="CLU_426589_0_0_1"/>
<protein>
    <submittedName>
        <fullName evidence="4">GH20369</fullName>
    </submittedName>
</protein>
<dbReference type="EMBL" id="CH916367">
    <property type="protein sequence ID" value="EDW01595.1"/>
    <property type="molecule type" value="Genomic_DNA"/>
</dbReference>
<feature type="coiled-coil region" evidence="1">
    <location>
        <begin position="477"/>
        <end position="560"/>
    </location>
</feature>
<feature type="signal peptide" evidence="3">
    <location>
        <begin position="1"/>
        <end position="16"/>
    </location>
</feature>
<accession>B4J4B3</accession>
<feature type="region of interest" description="Disordered" evidence="2">
    <location>
        <begin position="248"/>
        <end position="280"/>
    </location>
</feature>
<dbReference type="AlphaFoldDB" id="B4J4B3"/>
<gene>
    <name evidence="4" type="primary">Dgri\GH20369</name>
    <name evidence="4" type="ORF">Dgri_GH20369</name>
</gene>
<feature type="chain" id="PRO_5002811499" evidence="3">
    <location>
        <begin position="17"/>
        <end position="723"/>
    </location>
</feature>
<reference evidence="4 5" key="1">
    <citation type="journal article" date="2007" name="Nature">
        <title>Evolution of genes and genomes on the Drosophila phylogeny.</title>
        <authorList>
            <consortium name="Drosophila 12 Genomes Consortium"/>
            <person name="Clark A.G."/>
            <person name="Eisen M.B."/>
            <person name="Smith D.R."/>
            <person name="Bergman C.M."/>
            <person name="Oliver B."/>
            <person name="Markow T.A."/>
            <person name="Kaufman T.C."/>
            <person name="Kellis M."/>
            <person name="Gelbart W."/>
            <person name="Iyer V.N."/>
            <person name="Pollard D.A."/>
            <person name="Sackton T.B."/>
            <person name="Larracuente A.M."/>
            <person name="Singh N.D."/>
            <person name="Abad J.P."/>
            <person name="Abt D.N."/>
            <person name="Adryan B."/>
            <person name="Aguade M."/>
            <person name="Akashi H."/>
            <person name="Anderson W.W."/>
            <person name="Aquadro C.F."/>
            <person name="Ardell D.H."/>
            <person name="Arguello R."/>
            <person name="Artieri C.G."/>
            <person name="Barbash D.A."/>
            <person name="Barker D."/>
            <person name="Barsanti P."/>
            <person name="Batterham P."/>
            <person name="Batzoglou S."/>
            <person name="Begun D."/>
            <person name="Bhutkar A."/>
            <person name="Blanco E."/>
            <person name="Bosak S.A."/>
            <person name="Bradley R.K."/>
            <person name="Brand A.D."/>
            <person name="Brent M.R."/>
            <person name="Brooks A.N."/>
            <person name="Brown R.H."/>
            <person name="Butlin R.K."/>
            <person name="Caggese C."/>
            <person name="Calvi B.R."/>
            <person name="Bernardo de Carvalho A."/>
            <person name="Caspi A."/>
            <person name="Castrezana S."/>
            <person name="Celniker S.E."/>
            <person name="Chang J.L."/>
            <person name="Chapple C."/>
            <person name="Chatterji S."/>
            <person name="Chinwalla A."/>
            <person name="Civetta A."/>
            <person name="Clifton S.W."/>
            <person name="Comeron J.M."/>
            <person name="Costello J.C."/>
            <person name="Coyne J.A."/>
            <person name="Daub J."/>
            <person name="David R.G."/>
            <person name="Delcher A.L."/>
            <person name="Delehaunty K."/>
            <person name="Do C.B."/>
            <person name="Ebling H."/>
            <person name="Edwards K."/>
            <person name="Eickbush T."/>
            <person name="Evans J.D."/>
            <person name="Filipski A."/>
            <person name="Findeiss S."/>
            <person name="Freyhult E."/>
            <person name="Fulton L."/>
            <person name="Fulton R."/>
            <person name="Garcia A.C."/>
            <person name="Gardiner A."/>
            <person name="Garfield D.A."/>
            <person name="Garvin B.E."/>
            <person name="Gibson G."/>
            <person name="Gilbert D."/>
            <person name="Gnerre S."/>
            <person name="Godfrey J."/>
            <person name="Good R."/>
            <person name="Gotea V."/>
            <person name="Gravely B."/>
            <person name="Greenberg A.J."/>
            <person name="Griffiths-Jones S."/>
            <person name="Gross S."/>
            <person name="Guigo R."/>
            <person name="Gustafson E.A."/>
            <person name="Haerty W."/>
            <person name="Hahn M.W."/>
            <person name="Halligan D.L."/>
            <person name="Halpern A.L."/>
            <person name="Halter G.M."/>
            <person name="Han M.V."/>
            <person name="Heger A."/>
            <person name="Hillier L."/>
            <person name="Hinrichs A.S."/>
            <person name="Holmes I."/>
            <person name="Hoskins R.A."/>
            <person name="Hubisz M.J."/>
            <person name="Hultmark D."/>
            <person name="Huntley M.A."/>
            <person name="Jaffe D.B."/>
            <person name="Jagadeeshan S."/>
            <person name="Jeck W.R."/>
            <person name="Johnson J."/>
            <person name="Jones C.D."/>
            <person name="Jordan W.C."/>
            <person name="Karpen G.H."/>
            <person name="Kataoka E."/>
            <person name="Keightley P.D."/>
            <person name="Kheradpour P."/>
            <person name="Kirkness E.F."/>
            <person name="Koerich L.B."/>
            <person name="Kristiansen K."/>
            <person name="Kudrna D."/>
            <person name="Kulathinal R.J."/>
            <person name="Kumar S."/>
            <person name="Kwok R."/>
            <person name="Lander E."/>
            <person name="Langley C.H."/>
            <person name="Lapoint R."/>
            <person name="Lazzaro B.P."/>
            <person name="Lee S.J."/>
            <person name="Levesque L."/>
            <person name="Li R."/>
            <person name="Lin C.F."/>
            <person name="Lin M.F."/>
            <person name="Lindblad-Toh K."/>
            <person name="Llopart A."/>
            <person name="Long M."/>
            <person name="Low L."/>
            <person name="Lozovsky E."/>
            <person name="Lu J."/>
            <person name="Luo M."/>
            <person name="Machado C.A."/>
            <person name="Makalowski W."/>
            <person name="Marzo M."/>
            <person name="Matsuda M."/>
            <person name="Matzkin L."/>
            <person name="McAllister B."/>
            <person name="McBride C.S."/>
            <person name="McKernan B."/>
            <person name="McKernan K."/>
            <person name="Mendez-Lago M."/>
            <person name="Minx P."/>
            <person name="Mollenhauer M.U."/>
            <person name="Montooth K."/>
            <person name="Mount S.M."/>
            <person name="Mu X."/>
            <person name="Myers E."/>
            <person name="Negre B."/>
            <person name="Newfeld S."/>
            <person name="Nielsen R."/>
            <person name="Noor M.A."/>
            <person name="O'Grady P."/>
            <person name="Pachter L."/>
            <person name="Papaceit M."/>
            <person name="Parisi M.J."/>
            <person name="Parisi M."/>
            <person name="Parts L."/>
            <person name="Pedersen J.S."/>
            <person name="Pesole G."/>
            <person name="Phillippy A.M."/>
            <person name="Ponting C.P."/>
            <person name="Pop M."/>
            <person name="Porcelli D."/>
            <person name="Powell J.R."/>
            <person name="Prohaska S."/>
            <person name="Pruitt K."/>
            <person name="Puig M."/>
            <person name="Quesneville H."/>
            <person name="Ram K.R."/>
            <person name="Rand D."/>
            <person name="Rasmussen M.D."/>
            <person name="Reed L.K."/>
            <person name="Reenan R."/>
            <person name="Reily A."/>
            <person name="Remington K.A."/>
            <person name="Rieger T.T."/>
            <person name="Ritchie M.G."/>
            <person name="Robin C."/>
            <person name="Rogers Y.H."/>
            <person name="Rohde C."/>
            <person name="Rozas J."/>
            <person name="Rubenfield M.J."/>
            <person name="Ruiz A."/>
            <person name="Russo S."/>
            <person name="Salzberg S.L."/>
            <person name="Sanchez-Gracia A."/>
            <person name="Saranga D.J."/>
            <person name="Sato H."/>
            <person name="Schaeffer S.W."/>
            <person name="Schatz M.C."/>
            <person name="Schlenke T."/>
            <person name="Schwartz R."/>
            <person name="Segarra C."/>
            <person name="Singh R.S."/>
            <person name="Sirot L."/>
            <person name="Sirota M."/>
            <person name="Sisneros N.B."/>
            <person name="Smith C.D."/>
            <person name="Smith T.F."/>
            <person name="Spieth J."/>
            <person name="Stage D.E."/>
            <person name="Stark A."/>
            <person name="Stephan W."/>
            <person name="Strausberg R.L."/>
            <person name="Strempel S."/>
            <person name="Sturgill D."/>
            <person name="Sutton G."/>
            <person name="Sutton G.G."/>
            <person name="Tao W."/>
            <person name="Teichmann S."/>
            <person name="Tobari Y.N."/>
            <person name="Tomimura Y."/>
            <person name="Tsolas J.M."/>
            <person name="Valente V.L."/>
            <person name="Venter E."/>
            <person name="Venter J.C."/>
            <person name="Vicario S."/>
            <person name="Vieira F.G."/>
            <person name="Vilella A.J."/>
            <person name="Villasante A."/>
            <person name="Walenz B."/>
            <person name="Wang J."/>
            <person name="Wasserman M."/>
            <person name="Watts T."/>
            <person name="Wilson D."/>
            <person name="Wilson R.K."/>
            <person name="Wing R.A."/>
            <person name="Wolfner M.F."/>
            <person name="Wong A."/>
            <person name="Wong G.K."/>
            <person name="Wu C.I."/>
            <person name="Wu G."/>
            <person name="Yamamoto D."/>
            <person name="Yang H.P."/>
            <person name="Yang S.P."/>
            <person name="Yorke J.A."/>
            <person name="Yoshida K."/>
            <person name="Zdobnov E."/>
            <person name="Zhang P."/>
            <person name="Zhang Y."/>
            <person name="Zimin A.V."/>
            <person name="Baldwin J."/>
            <person name="Abdouelleil A."/>
            <person name="Abdulkadir J."/>
            <person name="Abebe A."/>
            <person name="Abera B."/>
            <person name="Abreu J."/>
            <person name="Acer S.C."/>
            <person name="Aftuck L."/>
            <person name="Alexander A."/>
            <person name="An P."/>
            <person name="Anderson E."/>
            <person name="Anderson S."/>
            <person name="Arachi H."/>
            <person name="Azer M."/>
            <person name="Bachantsang P."/>
            <person name="Barry A."/>
            <person name="Bayul T."/>
            <person name="Berlin A."/>
            <person name="Bessette D."/>
            <person name="Bloom T."/>
            <person name="Blye J."/>
            <person name="Boguslavskiy L."/>
            <person name="Bonnet C."/>
            <person name="Boukhgalter B."/>
            <person name="Bourzgui I."/>
            <person name="Brown A."/>
            <person name="Cahill P."/>
            <person name="Channer S."/>
            <person name="Cheshatsang Y."/>
            <person name="Chuda L."/>
            <person name="Citroen M."/>
            <person name="Collymore A."/>
            <person name="Cooke P."/>
            <person name="Costello M."/>
            <person name="D'Aco K."/>
            <person name="Daza R."/>
            <person name="De Haan G."/>
            <person name="DeGray S."/>
            <person name="DeMaso C."/>
            <person name="Dhargay N."/>
            <person name="Dooley K."/>
            <person name="Dooley E."/>
            <person name="Doricent M."/>
            <person name="Dorje P."/>
            <person name="Dorjee K."/>
            <person name="Dupes A."/>
            <person name="Elong R."/>
            <person name="Falk J."/>
            <person name="Farina A."/>
            <person name="Faro S."/>
            <person name="Ferguson D."/>
            <person name="Fisher S."/>
            <person name="Foley C.D."/>
            <person name="Franke A."/>
            <person name="Friedrich D."/>
            <person name="Gadbois L."/>
            <person name="Gearin G."/>
            <person name="Gearin C.R."/>
            <person name="Giannoukos G."/>
            <person name="Goode T."/>
            <person name="Graham J."/>
            <person name="Grandbois E."/>
            <person name="Grewal S."/>
            <person name="Gyaltsen K."/>
            <person name="Hafez N."/>
            <person name="Hagos B."/>
            <person name="Hall J."/>
            <person name="Henson C."/>
            <person name="Hollinger A."/>
            <person name="Honan T."/>
            <person name="Huard M.D."/>
            <person name="Hughes L."/>
            <person name="Hurhula B."/>
            <person name="Husby M.E."/>
            <person name="Kamat A."/>
            <person name="Kanga B."/>
            <person name="Kashin S."/>
            <person name="Khazanovich D."/>
            <person name="Kisner P."/>
            <person name="Lance K."/>
            <person name="Lara M."/>
            <person name="Lee W."/>
            <person name="Lennon N."/>
            <person name="Letendre F."/>
            <person name="LeVine R."/>
            <person name="Lipovsky A."/>
            <person name="Liu X."/>
            <person name="Liu J."/>
            <person name="Liu S."/>
            <person name="Lokyitsang T."/>
            <person name="Lokyitsang Y."/>
            <person name="Lubonja R."/>
            <person name="Lui A."/>
            <person name="MacDonald P."/>
            <person name="Magnisalis V."/>
            <person name="Maru K."/>
            <person name="Matthews C."/>
            <person name="McCusker W."/>
            <person name="McDonough S."/>
            <person name="Mehta T."/>
            <person name="Meldrim J."/>
            <person name="Meneus L."/>
            <person name="Mihai O."/>
            <person name="Mihalev A."/>
            <person name="Mihova T."/>
            <person name="Mittelman R."/>
            <person name="Mlenga V."/>
            <person name="Montmayeur A."/>
            <person name="Mulrain L."/>
            <person name="Navidi A."/>
            <person name="Naylor J."/>
            <person name="Negash T."/>
            <person name="Nguyen T."/>
            <person name="Nguyen N."/>
            <person name="Nicol R."/>
            <person name="Norbu C."/>
            <person name="Norbu N."/>
            <person name="Novod N."/>
            <person name="O'Neill B."/>
            <person name="Osman S."/>
            <person name="Markiewicz E."/>
            <person name="Oyono O.L."/>
            <person name="Patti C."/>
            <person name="Phunkhang P."/>
            <person name="Pierre F."/>
            <person name="Priest M."/>
            <person name="Raghuraman S."/>
            <person name="Rege F."/>
            <person name="Reyes R."/>
            <person name="Rise C."/>
            <person name="Rogov P."/>
            <person name="Ross K."/>
            <person name="Ryan E."/>
            <person name="Settipalli S."/>
            <person name="Shea T."/>
            <person name="Sherpa N."/>
            <person name="Shi L."/>
            <person name="Shih D."/>
            <person name="Sparrow T."/>
            <person name="Spaulding J."/>
            <person name="Stalker J."/>
            <person name="Stange-Thomann N."/>
            <person name="Stavropoulos S."/>
            <person name="Stone C."/>
            <person name="Strader C."/>
            <person name="Tesfaye S."/>
            <person name="Thomson T."/>
            <person name="Thoulutsang Y."/>
            <person name="Thoulutsang D."/>
            <person name="Topham K."/>
            <person name="Topping I."/>
            <person name="Tsamla T."/>
            <person name="Vassiliev H."/>
            <person name="Vo A."/>
            <person name="Wangchuk T."/>
            <person name="Wangdi T."/>
            <person name="Weiand M."/>
            <person name="Wilkinson J."/>
            <person name="Wilson A."/>
            <person name="Yadav S."/>
            <person name="Young G."/>
            <person name="Yu Q."/>
            <person name="Zembek L."/>
            <person name="Zhong D."/>
            <person name="Zimmer A."/>
            <person name="Zwirko Z."/>
            <person name="Jaffe D.B."/>
            <person name="Alvarez P."/>
            <person name="Brockman W."/>
            <person name="Butler J."/>
            <person name="Chin C."/>
            <person name="Gnerre S."/>
            <person name="Grabherr M."/>
            <person name="Kleber M."/>
            <person name="Mauceli E."/>
            <person name="MacCallum I."/>
        </authorList>
    </citation>
    <scope>NUCLEOTIDE SEQUENCE [LARGE SCALE GENOMIC DNA]</scope>
    <source>
        <strain evidence="5">Tucson 15287-2541.00</strain>
    </source>
</reference>
<feature type="region of interest" description="Disordered" evidence="2">
    <location>
        <begin position="669"/>
        <end position="698"/>
    </location>
</feature>
<keyword evidence="1" id="KW-0175">Coiled coil</keyword>
<feature type="compositionally biased region" description="Low complexity" evidence="2">
    <location>
        <begin position="674"/>
        <end position="691"/>
    </location>
</feature>